<feature type="domain" description="NFACT protein C-terminal" evidence="2">
    <location>
        <begin position="196"/>
        <end position="287"/>
    </location>
</feature>
<protein>
    <recommendedName>
        <fullName evidence="2">NFACT protein C-terminal domain-containing protein</fullName>
    </recommendedName>
</protein>
<sequence>MSVIAEEEGEEGDSKETPLEFPDTEIKIRHTGKEVSLVTNVAVPKDVDLENEETIVYLGDEKPVIVKSNNQKKKGKEGKEKITGGGNQKNKRDEMEPQKAKETTNKDEEKTKKGRKGKLKKIKEKYKDEDEEDRQLRLEILQNVVKKTQKREKAISKKMEKVNAESKPKSERSKNTEKHGDDGNSDDDTQEPLVNTDLDILSTLTGIPLTEDELLFAIPVVAPYNTLQSYKYKVKLTPGTGKRGKAARTAVTMFLKDKSCTQREKDLLKSVKDENLARNLPGKVKISAPHLHKK</sequence>
<dbReference type="GO" id="GO:0043023">
    <property type="term" value="F:ribosomal large subunit binding"/>
    <property type="evidence" value="ECO:0007669"/>
    <property type="project" value="TreeGrafter"/>
</dbReference>
<name>A0AAN8PMN9_POLSC</name>
<dbReference type="GO" id="GO:1990116">
    <property type="term" value="P:ribosome-associated ubiquitin-dependent protein catabolic process"/>
    <property type="evidence" value="ECO:0007669"/>
    <property type="project" value="TreeGrafter"/>
</dbReference>
<dbReference type="Pfam" id="PF11923">
    <property type="entry name" value="NFACT-C"/>
    <property type="match status" value="1"/>
</dbReference>
<evidence type="ECO:0000256" key="1">
    <source>
        <dbReference type="SAM" id="MobiDB-lite"/>
    </source>
</evidence>
<feature type="compositionally biased region" description="Acidic residues" evidence="1">
    <location>
        <begin position="1"/>
        <end position="11"/>
    </location>
</feature>
<evidence type="ECO:0000313" key="4">
    <source>
        <dbReference type="Proteomes" id="UP001372834"/>
    </source>
</evidence>
<dbReference type="InterPro" id="IPR051608">
    <property type="entry name" value="RQC_Subunit_NEMF"/>
</dbReference>
<accession>A0AAN8PMN9</accession>
<feature type="region of interest" description="Disordered" evidence="1">
    <location>
        <begin position="1"/>
        <end position="26"/>
    </location>
</feature>
<dbReference type="PANTHER" id="PTHR15239:SF6">
    <property type="entry name" value="RIBOSOME QUALITY CONTROL COMPLEX SUBUNIT NEMF"/>
    <property type="match status" value="1"/>
</dbReference>
<gene>
    <name evidence="3" type="ORF">RUM43_007471</name>
</gene>
<proteinExistence type="predicted"/>
<reference evidence="3 4" key="1">
    <citation type="submission" date="2023-10" db="EMBL/GenBank/DDBJ databases">
        <title>Genomes of two closely related lineages of the louse Polyplax serrata with different host specificities.</title>
        <authorList>
            <person name="Martinu J."/>
            <person name="Tarabai H."/>
            <person name="Stefka J."/>
            <person name="Hypsa V."/>
        </authorList>
    </citation>
    <scope>NUCLEOTIDE SEQUENCE [LARGE SCALE GENOMIC DNA]</scope>
    <source>
        <strain evidence="3">HR10_N</strain>
    </source>
</reference>
<evidence type="ECO:0000313" key="3">
    <source>
        <dbReference type="EMBL" id="KAK6639201.1"/>
    </source>
</evidence>
<dbReference type="AlphaFoldDB" id="A0AAN8PMN9"/>
<dbReference type="GO" id="GO:1990112">
    <property type="term" value="C:RQC complex"/>
    <property type="evidence" value="ECO:0007669"/>
    <property type="project" value="TreeGrafter"/>
</dbReference>
<dbReference type="InterPro" id="IPR021846">
    <property type="entry name" value="NFACT-C"/>
</dbReference>
<feature type="compositionally biased region" description="Basic residues" evidence="1">
    <location>
        <begin position="112"/>
        <end position="124"/>
    </location>
</feature>
<feature type="compositionally biased region" description="Basic and acidic residues" evidence="1">
    <location>
        <begin position="151"/>
        <end position="182"/>
    </location>
</feature>
<dbReference type="EMBL" id="JAWJWE010000003">
    <property type="protein sequence ID" value="KAK6639201.1"/>
    <property type="molecule type" value="Genomic_DNA"/>
</dbReference>
<evidence type="ECO:0000259" key="2">
    <source>
        <dbReference type="Pfam" id="PF11923"/>
    </source>
</evidence>
<feature type="compositionally biased region" description="Basic and acidic residues" evidence="1">
    <location>
        <begin position="12"/>
        <end position="26"/>
    </location>
</feature>
<dbReference type="Proteomes" id="UP001372834">
    <property type="component" value="Unassembled WGS sequence"/>
</dbReference>
<dbReference type="GO" id="GO:0000049">
    <property type="term" value="F:tRNA binding"/>
    <property type="evidence" value="ECO:0007669"/>
    <property type="project" value="TreeGrafter"/>
</dbReference>
<dbReference type="PANTHER" id="PTHR15239">
    <property type="entry name" value="NUCLEAR EXPORT MEDIATOR FACTOR NEMF"/>
    <property type="match status" value="1"/>
</dbReference>
<comment type="caution">
    <text evidence="3">The sequence shown here is derived from an EMBL/GenBank/DDBJ whole genome shotgun (WGS) entry which is preliminary data.</text>
</comment>
<feature type="region of interest" description="Disordered" evidence="1">
    <location>
        <begin position="147"/>
        <end position="192"/>
    </location>
</feature>
<dbReference type="GO" id="GO:0072344">
    <property type="term" value="P:rescue of stalled ribosome"/>
    <property type="evidence" value="ECO:0007669"/>
    <property type="project" value="TreeGrafter"/>
</dbReference>
<organism evidence="3 4">
    <name type="scientific">Polyplax serrata</name>
    <name type="common">Common mouse louse</name>
    <dbReference type="NCBI Taxonomy" id="468196"/>
    <lineage>
        <taxon>Eukaryota</taxon>
        <taxon>Metazoa</taxon>
        <taxon>Ecdysozoa</taxon>
        <taxon>Arthropoda</taxon>
        <taxon>Hexapoda</taxon>
        <taxon>Insecta</taxon>
        <taxon>Pterygota</taxon>
        <taxon>Neoptera</taxon>
        <taxon>Paraneoptera</taxon>
        <taxon>Psocodea</taxon>
        <taxon>Troctomorpha</taxon>
        <taxon>Phthiraptera</taxon>
        <taxon>Anoplura</taxon>
        <taxon>Polyplacidae</taxon>
        <taxon>Polyplax</taxon>
    </lineage>
</organism>
<feature type="region of interest" description="Disordered" evidence="1">
    <location>
        <begin position="59"/>
        <end position="135"/>
    </location>
</feature>
<feature type="compositionally biased region" description="Basic and acidic residues" evidence="1">
    <location>
        <begin position="90"/>
        <end position="111"/>
    </location>
</feature>